<reference evidence="1" key="1">
    <citation type="journal article" date="2020" name="Nature">
        <title>Giant virus diversity and host interactions through global metagenomics.</title>
        <authorList>
            <person name="Schulz F."/>
            <person name="Roux S."/>
            <person name="Paez-Espino D."/>
            <person name="Jungbluth S."/>
            <person name="Walsh D.A."/>
            <person name="Denef V.J."/>
            <person name="McMahon K.D."/>
            <person name="Konstantinidis K.T."/>
            <person name="Eloe-Fadrosh E.A."/>
            <person name="Kyrpides N.C."/>
            <person name="Woyke T."/>
        </authorList>
    </citation>
    <scope>NUCLEOTIDE SEQUENCE</scope>
    <source>
        <strain evidence="1">GVMAG-M-3300023174-182</strain>
    </source>
</reference>
<dbReference type="AlphaFoldDB" id="A0A6C0DJL3"/>
<evidence type="ECO:0000313" key="1">
    <source>
        <dbReference type="EMBL" id="QHT16109.1"/>
    </source>
</evidence>
<accession>A0A6C0DJL3</accession>
<protein>
    <submittedName>
        <fullName evidence="1">Uncharacterized protein</fullName>
    </submittedName>
</protein>
<proteinExistence type="predicted"/>
<name>A0A6C0DJL3_9ZZZZ</name>
<dbReference type="EMBL" id="MN739616">
    <property type="protein sequence ID" value="QHT16109.1"/>
    <property type="molecule type" value="Genomic_DNA"/>
</dbReference>
<organism evidence="1">
    <name type="scientific">viral metagenome</name>
    <dbReference type="NCBI Taxonomy" id="1070528"/>
    <lineage>
        <taxon>unclassified sequences</taxon>
        <taxon>metagenomes</taxon>
        <taxon>organismal metagenomes</taxon>
    </lineage>
</organism>
<sequence length="113" mass="13681">MAFEKSREYIECICNFLDVLNDKANRLKDNKLKNICKLIINYIVSCCRENNIKITELTKRDNFDMKVVYEYINKNSIKIVDFNNVKMDEIDINNEYDIERFVLSHIYYIYENN</sequence>